<keyword evidence="3" id="KW-1185">Reference proteome</keyword>
<evidence type="ECO:0000313" key="2">
    <source>
        <dbReference type="EMBL" id="WOF16846.1"/>
    </source>
</evidence>
<proteinExistence type="predicted"/>
<dbReference type="AlphaFoldDB" id="A0AA97I4X8"/>
<feature type="transmembrane region" description="Helical" evidence="1">
    <location>
        <begin position="97"/>
        <end position="120"/>
    </location>
</feature>
<dbReference type="KEGG" id="mefw:F1737_09175"/>
<keyword evidence="1" id="KW-1133">Transmembrane helix</keyword>
<feature type="transmembrane region" description="Helical" evidence="1">
    <location>
        <begin position="12"/>
        <end position="33"/>
    </location>
</feature>
<feature type="transmembrane region" description="Helical" evidence="1">
    <location>
        <begin position="45"/>
        <end position="64"/>
    </location>
</feature>
<keyword evidence="1" id="KW-0472">Membrane</keyword>
<feature type="transmembrane region" description="Helical" evidence="1">
    <location>
        <begin position="182"/>
        <end position="199"/>
    </location>
</feature>
<dbReference type="InterPro" id="IPR011672">
    <property type="entry name" value="DUF1614"/>
</dbReference>
<evidence type="ECO:0000313" key="3">
    <source>
        <dbReference type="Proteomes" id="UP001301797"/>
    </source>
</evidence>
<dbReference type="EMBL" id="CP043875">
    <property type="protein sequence ID" value="WOF16846.1"/>
    <property type="molecule type" value="Genomic_DNA"/>
</dbReference>
<dbReference type="Proteomes" id="UP001301797">
    <property type="component" value="Chromosome"/>
</dbReference>
<feature type="transmembrane region" description="Helical" evidence="1">
    <location>
        <begin position="211"/>
        <end position="233"/>
    </location>
</feature>
<organism evidence="2 3">
    <name type="scientific">Methanochimaera problematica</name>
    <dbReference type="NCBI Taxonomy" id="2609417"/>
    <lineage>
        <taxon>Archaea</taxon>
        <taxon>Methanobacteriati</taxon>
        <taxon>Methanobacteriota</taxon>
        <taxon>Stenosarchaea group</taxon>
        <taxon>Methanomicrobia</taxon>
        <taxon>Methanomicrobiales</taxon>
        <taxon>Methanomicrobiaceae</taxon>
        <taxon>Methanochimaera</taxon>
    </lineage>
</organism>
<name>A0AA97I4X8_9EURY</name>
<accession>A0AA97I4X8</accession>
<evidence type="ECO:0000256" key="1">
    <source>
        <dbReference type="SAM" id="Phobius"/>
    </source>
</evidence>
<gene>
    <name evidence="2" type="ORF">F1737_09175</name>
</gene>
<feature type="transmembrane region" description="Helical" evidence="1">
    <location>
        <begin position="126"/>
        <end position="146"/>
    </location>
</feature>
<feature type="transmembrane region" description="Helical" evidence="1">
    <location>
        <begin position="158"/>
        <end position="176"/>
    </location>
</feature>
<dbReference type="Pfam" id="PF07758">
    <property type="entry name" value="DUF1614"/>
    <property type="match status" value="1"/>
</dbReference>
<protein>
    <submittedName>
        <fullName evidence="2">DUF1614 domain-containing protein</fullName>
    </submittedName>
</protein>
<dbReference type="GeneID" id="85230335"/>
<keyword evidence="1" id="KW-0812">Transmembrane</keyword>
<dbReference type="RefSeq" id="WP_317136283.1">
    <property type="nucleotide sequence ID" value="NZ_CP043875.1"/>
</dbReference>
<reference evidence="2 3" key="1">
    <citation type="submission" date="2019-09" db="EMBL/GenBank/DDBJ databases">
        <title>The complete genome of Methanoplanus sp. FWC-SCC4.</title>
        <authorList>
            <person name="Chen S.-C."/>
            <person name="Zhou Y.-Z."/>
            <person name="Lai M.-C."/>
        </authorList>
    </citation>
    <scope>NUCLEOTIDE SEQUENCE [LARGE SCALE GENOMIC DNA]</scope>
    <source>
        <strain evidence="2 3">FWC-SCC4</strain>
    </source>
</reference>
<sequence length="234" mass="24607">MQRYFFNPFSVFLLLFLILALIIMLPLLFLGIIGGALHKLGFETWQVIFLVVAMIVGSFINIPVTRIKNEYSTVRVPHGHLMSKMYKVPEFSSETTVAINLGGAVIPVLVSLVLLLKIAFIPGSTLILSSALIGILIVTIVVHLSAKPVQGLGIATPLLIPPLCALICGIVLSWGIPLAAPVIAYVAGTIGTLVGADILNLKKLGELGAPVASIGGAGTFDGIFLTGIIAAFLA</sequence>